<dbReference type="Proteomes" id="UP000070096">
    <property type="component" value="Unassembled WGS sequence"/>
</dbReference>
<evidence type="ECO:0000313" key="1">
    <source>
        <dbReference type="EMBL" id="KXT72793.1"/>
    </source>
</evidence>
<name>A0A139NA87_STRGN</name>
<dbReference type="PATRIC" id="fig|1302.21.peg.676"/>
<protein>
    <submittedName>
        <fullName evidence="1">Uncharacterized protein</fullName>
    </submittedName>
</protein>
<organism evidence="1 2">
    <name type="scientific">Streptococcus gordonii</name>
    <dbReference type="NCBI Taxonomy" id="1302"/>
    <lineage>
        <taxon>Bacteria</taxon>
        <taxon>Bacillati</taxon>
        <taxon>Bacillota</taxon>
        <taxon>Bacilli</taxon>
        <taxon>Lactobacillales</taxon>
        <taxon>Streptococcaceae</taxon>
        <taxon>Streptococcus</taxon>
    </lineage>
</organism>
<reference evidence="1 2" key="1">
    <citation type="submission" date="2016-01" db="EMBL/GenBank/DDBJ databases">
        <title>Highly variable Streptococcus oralis are common among viridans streptococci isolated from primates.</title>
        <authorList>
            <person name="Denapaite D."/>
            <person name="Rieger M."/>
            <person name="Koendgen S."/>
            <person name="Brueckner R."/>
            <person name="Ochigava I."/>
            <person name="Kappeler P."/>
            <person name="Maetz-Rensing K."/>
            <person name="Leendertz F."/>
            <person name="Hakenbeck R."/>
        </authorList>
    </citation>
    <scope>NUCLEOTIDE SEQUENCE [LARGE SCALE GENOMIC DNA]</scope>
    <source>
        <strain evidence="1 2">DD07</strain>
    </source>
</reference>
<dbReference type="EMBL" id="LQRC01000089">
    <property type="protein sequence ID" value="KXT72793.1"/>
    <property type="molecule type" value="Genomic_DNA"/>
</dbReference>
<gene>
    <name evidence="1" type="ORF">SGODD07_00601</name>
</gene>
<dbReference type="AlphaFoldDB" id="A0A139NA87"/>
<evidence type="ECO:0000313" key="2">
    <source>
        <dbReference type="Proteomes" id="UP000070096"/>
    </source>
</evidence>
<proteinExistence type="predicted"/>
<sequence length="41" mass="4762">MTLSDKEVQDLQSLTKSHVRLPEQKVFKLDDLENAVKLFFA</sequence>
<accession>A0A139NA87</accession>
<comment type="caution">
    <text evidence="1">The sequence shown here is derived from an EMBL/GenBank/DDBJ whole genome shotgun (WGS) entry which is preliminary data.</text>
</comment>